<comment type="caution">
    <text evidence="1">The sequence shown here is derived from an EMBL/GenBank/DDBJ whole genome shotgun (WGS) entry which is preliminary data.</text>
</comment>
<reference evidence="1 2" key="1">
    <citation type="submission" date="2020-08" db="EMBL/GenBank/DDBJ databases">
        <authorList>
            <person name="Koutsovoulos G."/>
            <person name="Danchin GJ E."/>
        </authorList>
    </citation>
    <scope>NUCLEOTIDE SEQUENCE [LARGE SCALE GENOMIC DNA]</scope>
</reference>
<organism evidence="1 2">
    <name type="scientific">Meloidogyne enterolobii</name>
    <name type="common">Root-knot nematode worm</name>
    <name type="synonym">Meloidogyne mayaguensis</name>
    <dbReference type="NCBI Taxonomy" id="390850"/>
    <lineage>
        <taxon>Eukaryota</taxon>
        <taxon>Metazoa</taxon>
        <taxon>Ecdysozoa</taxon>
        <taxon>Nematoda</taxon>
        <taxon>Chromadorea</taxon>
        <taxon>Rhabditida</taxon>
        <taxon>Tylenchina</taxon>
        <taxon>Tylenchomorpha</taxon>
        <taxon>Tylenchoidea</taxon>
        <taxon>Meloidogynidae</taxon>
        <taxon>Meloidogyninae</taxon>
        <taxon>Meloidogyne</taxon>
    </lineage>
</organism>
<sequence length="82" mass="9788">MLYDYVVDYIATSKICSKMVPVIILNYITYSNLELSKWAEKVEIKQSYGFKYTEFQIVNIHNPKVRFIVCIEERVNFITLLR</sequence>
<accession>A0A6V7VNI5</accession>
<dbReference type="AlphaFoldDB" id="A0A6V7VNI5"/>
<dbReference type="EMBL" id="CAJEWN010000273">
    <property type="protein sequence ID" value="CAD2176339.1"/>
    <property type="molecule type" value="Genomic_DNA"/>
</dbReference>
<proteinExistence type="predicted"/>
<evidence type="ECO:0000313" key="1">
    <source>
        <dbReference type="EMBL" id="CAD2176339.1"/>
    </source>
</evidence>
<dbReference type="Proteomes" id="UP000580250">
    <property type="component" value="Unassembled WGS sequence"/>
</dbReference>
<protein>
    <submittedName>
        <fullName evidence="1">Uncharacterized protein</fullName>
    </submittedName>
</protein>
<name>A0A6V7VNI5_MELEN</name>
<evidence type="ECO:0000313" key="2">
    <source>
        <dbReference type="Proteomes" id="UP000580250"/>
    </source>
</evidence>
<gene>
    <name evidence="1" type="ORF">MENT_LOCUS28139</name>
</gene>